<proteinExistence type="predicted"/>
<keyword evidence="5 6" id="KW-0472">Membrane</keyword>
<comment type="subcellular location">
    <subcellularLocation>
        <location evidence="1">Cell membrane</location>
        <topology evidence="1">Multi-pass membrane protein</topology>
    </subcellularLocation>
</comment>
<dbReference type="Pfam" id="PF06271">
    <property type="entry name" value="RDD"/>
    <property type="match status" value="1"/>
</dbReference>
<evidence type="ECO:0000256" key="5">
    <source>
        <dbReference type="ARBA" id="ARBA00023136"/>
    </source>
</evidence>
<feature type="transmembrane region" description="Helical" evidence="6">
    <location>
        <begin position="62"/>
        <end position="85"/>
    </location>
</feature>
<evidence type="ECO:0000256" key="2">
    <source>
        <dbReference type="ARBA" id="ARBA00022475"/>
    </source>
</evidence>
<dbReference type="EMBL" id="SMCQ01000018">
    <property type="protein sequence ID" value="TCV95291.1"/>
    <property type="molecule type" value="Genomic_DNA"/>
</dbReference>
<feature type="transmembrane region" description="Helical" evidence="6">
    <location>
        <begin position="151"/>
        <end position="168"/>
    </location>
</feature>
<evidence type="ECO:0000313" key="9">
    <source>
        <dbReference type="Proteomes" id="UP000295515"/>
    </source>
</evidence>
<accession>A0A4R3YS55</accession>
<keyword evidence="2" id="KW-1003">Cell membrane</keyword>
<comment type="caution">
    <text evidence="8">The sequence shown here is derived from an EMBL/GenBank/DDBJ whole genome shotgun (WGS) entry which is preliminary data.</text>
</comment>
<evidence type="ECO:0000259" key="7">
    <source>
        <dbReference type="Pfam" id="PF06271"/>
    </source>
</evidence>
<evidence type="ECO:0000256" key="6">
    <source>
        <dbReference type="SAM" id="Phobius"/>
    </source>
</evidence>
<dbReference type="GeneID" id="98916046"/>
<feature type="transmembrane region" description="Helical" evidence="6">
    <location>
        <begin position="20"/>
        <end position="42"/>
    </location>
</feature>
<reference evidence="8 9" key="1">
    <citation type="submission" date="2019-03" db="EMBL/GenBank/DDBJ databases">
        <title>Genomic Encyclopedia of Type Strains, Phase IV (KMG-IV): sequencing the most valuable type-strain genomes for metagenomic binning, comparative biology and taxonomic classification.</title>
        <authorList>
            <person name="Goeker M."/>
        </authorList>
    </citation>
    <scope>NUCLEOTIDE SEQUENCE [LARGE SCALE GENOMIC DNA]</scope>
    <source>
        <strain evidence="8 9">DSM 29487</strain>
    </source>
</reference>
<dbReference type="RefSeq" id="WP_066444392.1">
    <property type="nucleotide sequence ID" value="NZ_DBGCPY010000120.1"/>
</dbReference>
<dbReference type="AlphaFoldDB" id="A0A4R3YS55"/>
<dbReference type="PANTHER" id="PTHR36115">
    <property type="entry name" value="PROLINE-RICH ANTIGEN HOMOLOG-RELATED"/>
    <property type="match status" value="1"/>
</dbReference>
<gene>
    <name evidence="8" type="ORF">EDD60_1189</name>
</gene>
<protein>
    <submittedName>
        <fullName evidence="8">Putative RDD family membrane protein YckC</fullName>
    </submittedName>
</protein>
<evidence type="ECO:0000256" key="4">
    <source>
        <dbReference type="ARBA" id="ARBA00022989"/>
    </source>
</evidence>
<evidence type="ECO:0000256" key="1">
    <source>
        <dbReference type="ARBA" id="ARBA00004651"/>
    </source>
</evidence>
<keyword evidence="9" id="KW-1185">Reference proteome</keyword>
<evidence type="ECO:0000256" key="3">
    <source>
        <dbReference type="ARBA" id="ARBA00022692"/>
    </source>
</evidence>
<name>A0A4R3YS55_9FIRM</name>
<organism evidence="8 9">
    <name type="scientific">Longibaculum muris</name>
    <dbReference type="NCBI Taxonomy" id="1796628"/>
    <lineage>
        <taxon>Bacteria</taxon>
        <taxon>Bacillati</taxon>
        <taxon>Bacillota</taxon>
        <taxon>Erysipelotrichia</taxon>
        <taxon>Erysipelotrichales</taxon>
        <taxon>Coprobacillaceae</taxon>
        <taxon>Longibaculum</taxon>
    </lineage>
</organism>
<feature type="transmembrane region" description="Helical" evidence="6">
    <location>
        <begin position="118"/>
        <end position="139"/>
    </location>
</feature>
<keyword evidence="3 6" id="KW-0812">Transmembrane</keyword>
<dbReference type="Proteomes" id="UP000295515">
    <property type="component" value="Unassembled WGS sequence"/>
</dbReference>
<keyword evidence="4 6" id="KW-1133">Transmembrane helix</keyword>
<sequence length="187" mass="21660">MSKKKVTNKNDIIELRVKRFLAMVIDWYLTNMLAVIPITFYFRNGDYLQPYMFDFIHYDFQTALLLILYGIAIGLIYYIIIPVFLWKGQTLGKKICKIQIVDINENNITLKTMLLRELVGATLLEGGIVITATYLRKLLPVLGFTSFVEPLKYLAYGLTLLSILYAYFQPNSQSFHDKIAQTIIIKK</sequence>
<dbReference type="GO" id="GO:0005886">
    <property type="term" value="C:plasma membrane"/>
    <property type="evidence" value="ECO:0007669"/>
    <property type="project" value="UniProtKB-SubCell"/>
</dbReference>
<dbReference type="InterPro" id="IPR051791">
    <property type="entry name" value="Pra-immunoreactive"/>
</dbReference>
<dbReference type="InterPro" id="IPR010432">
    <property type="entry name" value="RDD"/>
</dbReference>
<evidence type="ECO:0000313" key="8">
    <source>
        <dbReference type="EMBL" id="TCV95291.1"/>
    </source>
</evidence>
<feature type="domain" description="RDD" evidence="7">
    <location>
        <begin position="17"/>
        <end position="180"/>
    </location>
</feature>